<reference evidence="1 2" key="1">
    <citation type="journal article" date="2019" name="Commun. Biol.">
        <title>The bagworm genome reveals a unique fibroin gene that provides high tensile strength.</title>
        <authorList>
            <person name="Kono N."/>
            <person name="Nakamura H."/>
            <person name="Ohtoshi R."/>
            <person name="Tomita M."/>
            <person name="Numata K."/>
            <person name="Arakawa K."/>
        </authorList>
    </citation>
    <scope>NUCLEOTIDE SEQUENCE [LARGE SCALE GENOMIC DNA]</scope>
</reference>
<evidence type="ECO:0000313" key="2">
    <source>
        <dbReference type="Proteomes" id="UP000299102"/>
    </source>
</evidence>
<dbReference type="AlphaFoldDB" id="A0A4C1W2J7"/>
<evidence type="ECO:0000313" key="1">
    <source>
        <dbReference type="EMBL" id="GBP44772.1"/>
    </source>
</evidence>
<organism evidence="1 2">
    <name type="scientific">Eumeta variegata</name>
    <name type="common">Bagworm moth</name>
    <name type="synonym">Eumeta japonica</name>
    <dbReference type="NCBI Taxonomy" id="151549"/>
    <lineage>
        <taxon>Eukaryota</taxon>
        <taxon>Metazoa</taxon>
        <taxon>Ecdysozoa</taxon>
        <taxon>Arthropoda</taxon>
        <taxon>Hexapoda</taxon>
        <taxon>Insecta</taxon>
        <taxon>Pterygota</taxon>
        <taxon>Neoptera</taxon>
        <taxon>Endopterygota</taxon>
        <taxon>Lepidoptera</taxon>
        <taxon>Glossata</taxon>
        <taxon>Ditrysia</taxon>
        <taxon>Tineoidea</taxon>
        <taxon>Psychidae</taxon>
        <taxon>Oiketicinae</taxon>
        <taxon>Eumeta</taxon>
    </lineage>
</organism>
<gene>
    <name evidence="1" type="ORF">EVAR_86587_1</name>
</gene>
<sequence length="98" mass="10514">MALQQNILDFQQHVGVRAADMVLDVRLQAREQLARVTAPCRRACLTQQMDLHGGVESVSEAIGAGRAPDVPLGVREPVASALRLLQQRKTGLSGDGAE</sequence>
<accession>A0A4C1W2J7</accession>
<protein>
    <submittedName>
        <fullName evidence="1">Uncharacterized protein</fullName>
    </submittedName>
</protein>
<dbReference type="Proteomes" id="UP000299102">
    <property type="component" value="Unassembled WGS sequence"/>
</dbReference>
<proteinExistence type="predicted"/>
<comment type="caution">
    <text evidence="1">The sequence shown here is derived from an EMBL/GenBank/DDBJ whole genome shotgun (WGS) entry which is preliminary data.</text>
</comment>
<keyword evidence="2" id="KW-1185">Reference proteome</keyword>
<dbReference type="EMBL" id="BGZK01000458">
    <property type="protein sequence ID" value="GBP44772.1"/>
    <property type="molecule type" value="Genomic_DNA"/>
</dbReference>
<name>A0A4C1W2J7_EUMVA</name>